<dbReference type="InterPro" id="IPR013087">
    <property type="entry name" value="Znf_C2H2_type"/>
</dbReference>
<feature type="compositionally biased region" description="Polar residues" evidence="7">
    <location>
        <begin position="969"/>
        <end position="990"/>
    </location>
</feature>
<name>A0A7I8W371_9ANNE</name>
<reference evidence="9 10" key="1">
    <citation type="submission" date="2020-08" db="EMBL/GenBank/DDBJ databases">
        <authorList>
            <person name="Hejnol A."/>
        </authorList>
    </citation>
    <scope>NUCLEOTIDE SEQUENCE [LARGE SCALE GENOMIC DNA]</scope>
</reference>
<feature type="region of interest" description="Disordered" evidence="7">
    <location>
        <begin position="958"/>
        <end position="1038"/>
    </location>
</feature>
<proteinExistence type="predicted"/>
<keyword evidence="6" id="KW-0539">Nucleus</keyword>
<keyword evidence="4" id="KW-0863">Zinc-finger</keyword>
<dbReference type="Proteomes" id="UP000549394">
    <property type="component" value="Unassembled WGS sequence"/>
</dbReference>
<feature type="compositionally biased region" description="Basic residues" evidence="7">
    <location>
        <begin position="1004"/>
        <end position="1017"/>
    </location>
</feature>
<dbReference type="InterPro" id="IPR050888">
    <property type="entry name" value="ZnF_C2H2-type_TF"/>
</dbReference>
<sequence>MKDEKLVFGDELRFKQNILNYISNYVLKLKMEEGSFDIYFTVYMDFGYTYRMYKLYYPGSCLDSAAGEEFNKVKFRATLKKALLYTRDYVLNKRHPLVSINGFVELSLTSGNIRCEAYTLDITEEHRKLNRPIFSPNLITIEPISEGSSSQETTSRGLASNGKKVIRPNSSGVLLETFEGTSPSPETVNGGEEVIVIPKEIPKAASSEQRPLNPPIATANRKGSTIVIALPTDYNAFDNGKQNRITNVPHVRTNKKSNDKNIIPIPKKKNDTSPKPSSPQVIINTNISKDNYSYFRKIPGTSIIARKIPKSSLKAPVTEFRITEKTKNKTTVDKEAQIRTKKSSTVIDFIHDPRILSSGSNSNTEDENNSSNNVAVDESDNETVVTRISVQDKDKSSKATNSDNELSNSNSKTPFIRVDLGKLKNFGTTDKSTVKTTTKTTTTTTTTTTTKKKVSSALTKSLNSNADHAQNSELDTTAILYIEDLEDGDETESNNLSLTVKTKNFKVTPFTCPYPICNKVFFLRRSRADHVKKVHKKDIINCTFCSSVFCWQTDYGIHFLEEHKNEVALVEKGCCCGRYFNGKILLRDHLWKTHYAKGYKCSICSQKFQQTEIEPLRHHLMRHTNYMCALCGQEESNPKEYIKHFKNGHPGKTILYSCFLCSALLEEAALELHYMTKHCTKSIDIPKALDTSGSASDIISDKLRKWYNLKDCSIDVRPVDKPKIIQATYSSNREINLESNELFSSNMQRNNHCSCQCTDECSNLESMSFYQHILDTKLREKTCQLCQKSEEAVKPRALVPLEPKKFACLICGDKIDNVGRHFFEKHFKDGVTCPVCNAEVLETFSLFVSHLRTAHQPTKVKDYCPFCCCSISNNEHFKLFHSDRRNIGFYKCVMCKEYIESYYMGYHYLQHHCKVKKTTPPEKQSISKEVNALPTYRNDQSVADDSCFNNIEIEELDESSRKRVDEESSTNGTGENSKNLSDQHRVNTGISPAIKSKHNESISKRLRPKASVKRRHDGKIIGPKSAKQRKILIGERKD</sequence>
<dbReference type="OrthoDB" id="6354171at2759"/>
<keyword evidence="10" id="KW-1185">Reference proteome</keyword>
<evidence type="ECO:0000256" key="3">
    <source>
        <dbReference type="ARBA" id="ARBA00022737"/>
    </source>
</evidence>
<feature type="compositionally biased region" description="Polar residues" evidence="7">
    <location>
        <begin position="146"/>
        <end position="158"/>
    </location>
</feature>
<accession>A0A7I8W371</accession>
<feature type="region of interest" description="Disordered" evidence="7">
    <location>
        <begin position="254"/>
        <end position="280"/>
    </location>
</feature>
<gene>
    <name evidence="9" type="ORF">DGYR_LOCUS9984</name>
</gene>
<feature type="domain" description="C2H2-type" evidence="8">
    <location>
        <begin position="512"/>
        <end position="535"/>
    </location>
</feature>
<dbReference type="GO" id="GO:0008270">
    <property type="term" value="F:zinc ion binding"/>
    <property type="evidence" value="ECO:0007669"/>
    <property type="project" value="UniProtKB-KW"/>
</dbReference>
<evidence type="ECO:0000256" key="2">
    <source>
        <dbReference type="ARBA" id="ARBA00022723"/>
    </source>
</evidence>
<evidence type="ECO:0000313" key="10">
    <source>
        <dbReference type="Proteomes" id="UP000549394"/>
    </source>
</evidence>
<feature type="region of interest" description="Disordered" evidence="7">
    <location>
        <begin position="429"/>
        <end position="456"/>
    </location>
</feature>
<dbReference type="PANTHER" id="PTHR24406">
    <property type="entry name" value="TRANSCRIPTIONAL REPRESSOR CTCFL-RELATED"/>
    <property type="match status" value="1"/>
</dbReference>
<evidence type="ECO:0000256" key="5">
    <source>
        <dbReference type="ARBA" id="ARBA00022833"/>
    </source>
</evidence>
<keyword evidence="2" id="KW-0479">Metal-binding</keyword>
<keyword evidence="5" id="KW-0862">Zinc</keyword>
<comment type="caution">
    <text evidence="9">The sequence shown here is derived from an EMBL/GenBank/DDBJ whole genome shotgun (WGS) entry which is preliminary data.</text>
</comment>
<evidence type="ECO:0000256" key="7">
    <source>
        <dbReference type="SAM" id="MobiDB-lite"/>
    </source>
</evidence>
<evidence type="ECO:0000256" key="4">
    <source>
        <dbReference type="ARBA" id="ARBA00022771"/>
    </source>
</evidence>
<feature type="region of interest" description="Disordered" evidence="7">
    <location>
        <begin position="354"/>
        <end position="413"/>
    </location>
</feature>
<organism evidence="9 10">
    <name type="scientific">Dimorphilus gyrociliatus</name>
    <dbReference type="NCBI Taxonomy" id="2664684"/>
    <lineage>
        <taxon>Eukaryota</taxon>
        <taxon>Metazoa</taxon>
        <taxon>Spiralia</taxon>
        <taxon>Lophotrochozoa</taxon>
        <taxon>Annelida</taxon>
        <taxon>Polychaeta</taxon>
        <taxon>Polychaeta incertae sedis</taxon>
        <taxon>Dinophilidae</taxon>
        <taxon>Dimorphilus</taxon>
    </lineage>
</organism>
<dbReference type="EMBL" id="CAJFCJ010000016">
    <property type="protein sequence ID" value="CAD5122134.1"/>
    <property type="molecule type" value="Genomic_DNA"/>
</dbReference>
<keyword evidence="3" id="KW-0677">Repeat</keyword>
<comment type="subcellular location">
    <subcellularLocation>
        <location evidence="1">Nucleus</location>
    </subcellularLocation>
</comment>
<evidence type="ECO:0000256" key="1">
    <source>
        <dbReference type="ARBA" id="ARBA00004123"/>
    </source>
</evidence>
<dbReference type="AlphaFoldDB" id="A0A7I8W371"/>
<dbReference type="SMART" id="SM00355">
    <property type="entry name" value="ZnF_C2H2"/>
    <property type="match status" value="8"/>
</dbReference>
<feature type="region of interest" description="Disordered" evidence="7">
    <location>
        <begin position="145"/>
        <end position="164"/>
    </location>
</feature>
<protein>
    <submittedName>
        <fullName evidence="9">DgyrCDS10582</fullName>
    </submittedName>
</protein>
<dbReference type="GO" id="GO:0005634">
    <property type="term" value="C:nucleus"/>
    <property type="evidence" value="ECO:0007669"/>
    <property type="project" value="UniProtKB-SubCell"/>
</dbReference>
<evidence type="ECO:0000259" key="8">
    <source>
        <dbReference type="PROSITE" id="PS00028"/>
    </source>
</evidence>
<evidence type="ECO:0000313" key="9">
    <source>
        <dbReference type="EMBL" id="CAD5122134.1"/>
    </source>
</evidence>
<evidence type="ECO:0000256" key="6">
    <source>
        <dbReference type="ARBA" id="ARBA00023242"/>
    </source>
</evidence>
<dbReference type="Gene3D" id="3.30.160.60">
    <property type="entry name" value="Classic Zinc Finger"/>
    <property type="match status" value="2"/>
</dbReference>
<dbReference type="PROSITE" id="PS00028">
    <property type="entry name" value="ZINC_FINGER_C2H2_1"/>
    <property type="match status" value="2"/>
</dbReference>
<feature type="domain" description="C2H2-type" evidence="8">
    <location>
        <begin position="542"/>
        <end position="563"/>
    </location>
</feature>
<feature type="compositionally biased region" description="Low complexity" evidence="7">
    <location>
        <begin position="357"/>
        <end position="373"/>
    </location>
</feature>
<feature type="compositionally biased region" description="Polar residues" evidence="7">
    <location>
        <begin position="398"/>
        <end position="413"/>
    </location>
</feature>